<evidence type="ECO:0000256" key="3">
    <source>
        <dbReference type="PIRSR" id="PIRSR623088-1"/>
    </source>
</evidence>
<keyword evidence="2 6" id="KW-0378">Hydrolase</keyword>
<dbReference type="PROSITE" id="PS51845">
    <property type="entry name" value="PDEASE_I_2"/>
    <property type="match status" value="1"/>
</dbReference>
<dbReference type="GO" id="GO:0007165">
    <property type="term" value="P:signal transduction"/>
    <property type="evidence" value="ECO:0007669"/>
    <property type="project" value="InterPro"/>
</dbReference>
<feature type="active site" description="Proton donor" evidence="3">
    <location>
        <position position="246"/>
    </location>
</feature>
<accession>A0A7S1AMI0</accession>
<name>A0A7S1AMI0_NOCSC</name>
<feature type="binding site" evidence="4">
    <location>
        <position position="487"/>
    </location>
    <ligand>
        <name>AMP</name>
        <dbReference type="ChEBI" id="CHEBI:456215"/>
    </ligand>
</feature>
<dbReference type="EC" id="3.1.4.-" evidence="6"/>
<feature type="binding site" evidence="4">
    <location>
        <position position="287"/>
    </location>
    <ligand>
        <name>AMP</name>
        <dbReference type="ChEBI" id="CHEBI:456215"/>
    </ligand>
</feature>
<comment type="cofactor">
    <cofactor evidence="6">
        <name>a divalent metal cation</name>
        <dbReference type="ChEBI" id="CHEBI:60240"/>
    </cofactor>
    <text evidence="6">Binds 2 divalent metal cations per subunit. Site 1 may preferentially bind zinc ions, while site 2 has a preference for magnesium and/or manganese ions.</text>
</comment>
<organism evidence="8">
    <name type="scientific">Noctiluca scintillans</name>
    <name type="common">Sea sparkle</name>
    <name type="synonym">Red tide dinoflagellate</name>
    <dbReference type="NCBI Taxonomy" id="2966"/>
    <lineage>
        <taxon>Eukaryota</taxon>
        <taxon>Sar</taxon>
        <taxon>Alveolata</taxon>
        <taxon>Dinophyceae</taxon>
        <taxon>Noctilucales</taxon>
        <taxon>Noctilucaceae</taxon>
        <taxon>Noctiluca</taxon>
    </lineage>
</organism>
<feature type="binding site" evidence="5">
    <location>
        <position position="286"/>
    </location>
    <ligand>
        <name>Zn(2+)</name>
        <dbReference type="ChEBI" id="CHEBI:29105"/>
        <label>1</label>
    </ligand>
</feature>
<dbReference type="GO" id="GO:0004114">
    <property type="term" value="F:3',5'-cyclic-nucleotide phosphodiesterase activity"/>
    <property type="evidence" value="ECO:0007669"/>
    <property type="project" value="InterPro"/>
</dbReference>
<gene>
    <name evidence="8" type="ORF">NSCI0253_LOCUS33602</name>
</gene>
<evidence type="ECO:0000256" key="1">
    <source>
        <dbReference type="ARBA" id="ARBA00022723"/>
    </source>
</evidence>
<reference evidence="8" key="1">
    <citation type="submission" date="2021-01" db="EMBL/GenBank/DDBJ databases">
        <authorList>
            <person name="Corre E."/>
            <person name="Pelletier E."/>
            <person name="Niang G."/>
            <person name="Scheremetjew M."/>
            <person name="Finn R."/>
            <person name="Kale V."/>
            <person name="Holt S."/>
            <person name="Cochrane G."/>
            <person name="Meng A."/>
            <person name="Brown T."/>
            <person name="Cohen L."/>
        </authorList>
    </citation>
    <scope>NUCLEOTIDE SEQUENCE</scope>
</reference>
<evidence type="ECO:0000256" key="5">
    <source>
        <dbReference type="PIRSR" id="PIRSR623088-3"/>
    </source>
</evidence>
<evidence type="ECO:0000256" key="2">
    <source>
        <dbReference type="ARBA" id="ARBA00022801"/>
    </source>
</evidence>
<keyword evidence="1 5" id="KW-0479">Metal-binding</keyword>
<dbReference type="InterPro" id="IPR002073">
    <property type="entry name" value="PDEase_catalytic_dom"/>
</dbReference>
<dbReference type="InterPro" id="IPR003607">
    <property type="entry name" value="HD/PDEase_dom"/>
</dbReference>
<dbReference type="PRINTS" id="PR00387">
    <property type="entry name" value="PDIESTERASE1"/>
</dbReference>
<dbReference type="GO" id="GO:0046872">
    <property type="term" value="F:metal ion binding"/>
    <property type="evidence" value="ECO:0007669"/>
    <property type="project" value="UniProtKB-KW"/>
</dbReference>
<feature type="binding site" evidence="5">
    <location>
        <position position="287"/>
    </location>
    <ligand>
        <name>Zn(2+)</name>
        <dbReference type="ChEBI" id="CHEBI:29105"/>
        <label>1</label>
    </ligand>
</feature>
<evidence type="ECO:0000256" key="6">
    <source>
        <dbReference type="RuleBase" id="RU363067"/>
    </source>
</evidence>
<dbReference type="Gene3D" id="1.10.1300.10">
    <property type="entry name" value="3'5'-cyclic nucleotide phosphodiesterase, catalytic domain"/>
    <property type="match status" value="1"/>
</dbReference>
<evidence type="ECO:0000259" key="7">
    <source>
        <dbReference type="PROSITE" id="PS51845"/>
    </source>
</evidence>
<dbReference type="Pfam" id="PF00233">
    <property type="entry name" value="PDEase_I"/>
    <property type="match status" value="1"/>
</dbReference>
<feature type="binding site" evidence="5">
    <location>
        <position position="287"/>
    </location>
    <ligand>
        <name>Zn(2+)</name>
        <dbReference type="ChEBI" id="CHEBI:29105"/>
        <label>2</label>
    </ligand>
</feature>
<evidence type="ECO:0000313" key="8">
    <source>
        <dbReference type="EMBL" id="CAD8859248.1"/>
    </source>
</evidence>
<dbReference type="EMBL" id="HBFQ01047252">
    <property type="protein sequence ID" value="CAD8859248.1"/>
    <property type="molecule type" value="Transcribed_RNA"/>
</dbReference>
<feature type="binding site" evidence="5">
    <location>
        <position position="434"/>
    </location>
    <ligand>
        <name>Zn(2+)</name>
        <dbReference type="ChEBI" id="CHEBI:29105"/>
        <label>1</label>
    </ligand>
</feature>
<dbReference type="InterPro" id="IPR023174">
    <property type="entry name" value="PDEase_CS"/>
</dbReference>
<protein>
    <recommendedName>
        <fullName evidence="6">Phosphodiesterase</fullName>
        <ecNumber evidence="6">3.1.4.-</ecNumber>
    </recommendedName>
</protein>
<dbReference type="InterPro" id="IPR023088">
    <property type="entry name" value="PDEase"/>
</dbReference>
<dbReference type="AlphaFoldDB" id="A0A7S1AMI0"/>
<evidence type="ECO:0000256" key="4">
    <source>
        <dbReference type="PIRSR" id="PIRSR623088-2"/>
    </source>
</evidence>
<comment type="similarity">
    <text evidence="6">Belongs to the cyclic nucleotide phosphodiesterase family.</text>
</comment>
<feature type="binding site" evidence="4">
    <location>
        <begin position="246"/>
        <end position="250"/>
    </location>
    <ligand>
        <name>AMP</name>
        <dbReference type="ChEBI" id="CHEBI:456215"/>
    </ligand>
</feature>
<dbReference type="PROSITE" id="PS00126">
    <property type="entry name" value="PDEASE_I_1"/>
    <property type="match status" value="1"/>
</dbReference>
<proteinExistence type="inferred from homology"/>
<sequence>MATASEADDDIAISVASLETEPGRMRAPSRASVTERMLSAARNKVVGVIDETSGQVKEELEAANRLLMNIEHQLMKSRLSPLMDLMEENGSSASEKLAASEQWRADKDTRTWLLRTFTGCDDMMAEGNQMLSPQSRLKTPSPRPRRNSTTFAAELETHMLQTLIMPTASELLKRAGCFDFDVVAFADLPEFGGRPITALGVHLVKNEGYVRLLCEEGVLPKASEFQNKLFQFLCNIDNAYGSLPYHNNIHAADVMMTMEWFFRSAYYQTQVSNLDHLVGLVAGAIHDVGHPGKDNRFQSKTLAPMAIRYNDKSILENMHLAMGFELLQKDHSCNWFALLPQNFSIKEDPAQKADLQQYVRKTIITMVLATDMVKHNSQVQDLRKLVHEEADHECEISLEAVGDDEKLLARGHFQKQEALDKKFFLLEMALHAADISNPCKPRALMLYWTEQVISEFWAQGDEERRLQLEISPMCDRVSGSKAVPKGQAGFIDFVILPLWQPLADLVAEAEEALALLKENRAFWEEKAIQNALPEDIFPRR</sequence>
<dbReference type="SMART" id="SM00471">
    <property type="entry name" value="HDc"/>
    <property type="match status" value="1"/>
</dbReference>
<dbReference type="SUPFAM" id="SSF109604">
    <property type="entry name" value="HD-domain/PDEase-like"/>
    <property type="match status" value="1"/>
</dbReference>
<dbReference type="InterPro" id="IPR036971">
    <property type="entry name" value="PDEase_catalytic_dom_sf"/>
</dbReference>
<feature type="binding site" evidence="5">
    <location>
        <position position="250"/>
    </location>
    <ligand>
        <name>Zn(2+)</name>
        <dbReference type="ChEBI" id="CHEBI:29105"/>
        <label>1</label>
    </ligand>
</feature>
<dbReference type="PANTHER" id="PTHR11347">
    <property type="entry name" value="CYCLIC NUCLEOTIDE PHOSPHODIESTERASE"/>
    <property type="match status" value="1"/>
</dbReference>
<feature type="binding site" evidence="4">
    <location>
        <position position="434"/>
    </location>
    <ligand>
        <name>AMP</name>
        <dbReference type="ChEBI" id="CHEBI:456215"/>
    </ligand>
</feature>
<feature type="domain" description="PDEase" evidence="7">
    <location>
        <begin position="160"/>
        <end position="530"/>
    </location>
</feature>